<feature type="domain" description="Methyltransferase" evidence="2">
    <location>
        <begin position="50"/>
        <end position="138"/>
    </location>
</feature>
<gene>
    <name evidence="3" type="ORF">SAMN06295960_3468</name>
</gene>
<dbReference type="CDD" id="cd02440">
    <property type="entry name" value="AdoMet_MTases"/>
    <property type="match status" value="1"/>
</dbReference>
<dbReference type="STRING" id="1852522.SAMN06295960_3468"/>
<dbReference type="EMBL" id="FXAZ01000005">
    <property type="protein sequence ID" value="SMG53280.1"/>
    <property type="molecule type" value="Genomic_DNA"/>
</dbReference>
<evidence type="ECO:0000256" key="1">
    <source>
        <dbReference type="ARBA" id="ARBA00022679"/>
    </source>
</evidence>
<dbReference type="Pfam" id="PF13649">
    <property type="entry name" value="Methyltransf_25"/>
    <property type="match status" value="1"/>
</dbReference>
<dbReference type="InterPro" id="IPR041698">
    <property type="entry name" value="Methyltransf_25"/>
</dbReference>
<keyword evidence="3" id="KW-0489">Methyltransferase</keyword>
<keyword evidence="4" id="KW-1185">Reference proteome</keyword>
<evidence type="ECO:0000313" key="4">
    <source>
        <dbReference type="Proteomes" id="UP000193834"/>
    </source>
</evidence>
<proteinExistence type="predicted"/>
<dbReference type="Gene3D" id="3.40.50.150">
    <property type="entry name" value="Vaccinia Virus protein VP39"/>
    <property type="match status" value="1"/>
</dbReference>
<dbReference type="PANTHER" id="PTHR43861">
    <property type="entry name" value="TRANS-ACONITATE 2-METHYLTRANSFERASE-RELATED"/>
    <property type="match status" value="1"/>
</dbReference>
<protein>
    <submittedName>
        <fullName evidence="3">Methyltransferase domain-containing protein</fullName>
    </submittedName>
</protein>
<dbReference type="InterPro" id="IPR029063">
    <property type="entry name" value="SAM-dependent_MTases_sf"/>
</dbReference>
<accession>A0A1X7LHZ6</accession>
<dbReference type="SUPFAM" id="SSF53335">
    <property type="entry name" value="S-adenosyl-L-methionine-dependent methyltransferases"/>
    <property type="match status" value="1"/>
</dbReference>
<dbReference type="GO" id="GO:0032259">
    <property type="term" value="P:methylation"/>
    <property type="evidence" value="ECO:0007669"/>
    <property type="project" value="UniProtKB-KW"/>
</dbReference>
<dbReference type="Proteomes" id="UP000193834">
    <property type="component" value="Unassembled WGS sequence"/>
</dbReference>
<organism evidence="3 4">
    <name type="scientific">Paenibacillus aquistagni</name>
    <dbReference type="NCBI Taxonomy" id="1852522"/>
    <lineage>
        <taxon>Bacteria</taxon>
        <taxon>Bacillati</taxon>
        <taxon>Bacillota</taxon>
        <taxon>Bacilli</taxon>
        <taxon>Bacillales</taxon>
        <taxon>Paenibacillaceae</taxon>
        <taxon>Paenibacillus</taxon>
    </lineage>
</organism>
<dbReference type="PANTHER" id="PTHR43861:SF3">
    <property type="entry name" value="PUTATIVE (AFU_ORTHOLOGUE AFUA_2G14390)-RELATED"/>
    <property type="match status" value="1"/>
</dbReference>
<reference evidence="3 4" key="1">
    <citation type="submission" date="2017-04" db="EMBL/GenBank/DDBJ databases">
        <authorList>
            <person name="Afonso C.L."/>
            <person name="Miller P.J."/>
            <person name="Scott M.A."/>
            <person name="Spackman E."/>
            <person name="Goraichik I."/>
            <person name="Dimitrov K.M."/>
            <person name="Suarez D.L."/>
            <person name="Swayne D.E."/>
        </authorList>
    </citation>
    <scope>NUCLEOTIDE SEQUENCE [LARGE SCALE GENOMIC DNA]</scope>
    <source>
        <strain evidence="3 4">11</strain>
    </source>
</reference>
<dbReference type="GO" id="GO:0008168">
    <property type="term" value="F:methyltransferase activity"/>
    <property type="evidence" value="ECO:0007669"/>
    <property type="project" value="UniProtKB-KW"/>
</dbReference>
<evidence type="ECO:0000313" key="3">
    <source>
        <dbReference type="EMBL" id="SMG53280.1"/>
    </source>
</evidence>
<dbReference type="OrthoDB" id="9804312at2"/>
<keyword evidence="1 3" id="KW-0808">Transferase</keyword>
<sequence>MSHIKGSSPGVPSWDERFSGDEYIYGEEANLFLQESAQLIPSKSKVAAYAEGEGRNAVFLAKLGHEVTAYDYAQVGLRKTEALAAKNGVQVQTAQADLIEEELPVEVYDAAVMVFGHFPRQDQYRVLNKIIRSVKPGGRLLMEVYEEAQNSYDTGGPRNVDWLYRATELLEWCKQQRIIHFFTGEVDRTEGLYHSGSCCVVQIVVEKLEGK</sequence>
<name>A0A1X7LHZ6_9BACL</name>
<dbReference type="RefSeq" id="WP_085496249.1">
    <property type="nucleotide sequence ID" value="NZ_FXAZ01000005.1"/>
</dbReference>
<evidence type="ECO:0000259" key="2">
    <source>
        <dbReference type="Pfam" id="PF13649"/>
    </source>
</evidence>
<dbReference type="AlphaFoldDB" id="A0A1X7LHZ6"/>